<organism evidence="7 8">
    <name type="scientific">Aeromonas salmonicida subsp. pectinolytica 34mel</name>
    <dbReference type="NCBI Taxonomy" id="1324960"/>
    <lineage>
        <taxon>Bacteria</taxon>
        <taxon>Pseudomonadati</taxon>
        <taxon>Pseudomonadota</taxon>
        <taxon>Gammaproteobacteria</taxon>
        <taxon>Aeromonadales</taxon>
        <taxon>Aeromonadaceae</taxon>
        <taxon>Aeromonas</taxon>
    </lineage>
</organism>
<feature type="region of interest" description="Disordered" evidence="3">
    <location>
        <begin position="476"/>
        <end position="514"/>
    </location>
</feature>
<evidence type="ECO:0000256" key="1">
    <source>
        <dbReference type="ARBA" id="ARBA00009477"/>
    </source>
</evidence>
<dbReference type="FunFam" id="2.40.30.170:FF:000010">
    <property type="entry name" value="Efflux RND transporter periplasmic adaptor subunit"/>
    <property type="match status" value="1"/>
</dbReference>
<comment type="similarity">
    <text evidence="1">Belongs to the membrane fusion protein (MFP) (TC 8.A.1) family.</text>
</comment>
<dbReference type="InterPro" id="IPR021647">
    <property type="entry name" value="CusF_Ec"/>
</dbReference>
<dbReference type="GO" id="GO:0030288">
    <property type="term" value="C:outer membrane-bounded periplasmic space"/>
    <property type="evidence" value="ECO:0007669"/>
    <property type="project" value="TreeGrafter"/>
</dbReference>
<dbReference type="Gene3D" id="2.40.420.20">
    <property type="match status" value="1"/>
</dbReference>
<dbReference type="InterPro" id="IPR006143">
    <property type="entry name" value="RND_pump_MFP"/>
</dbReference>
<evidence type="ECO:0000259" key="4">
    <source>
        <dbReference type="Pfam" id="PF25869"/>
    </source>
</evidence>
<dbReference type="GO" id="GO:0016020">
    <property type="term" value="C:membrane"/>
    <property type="evidence" value="ECO:0007669"/>
    <property type="project" value="InterPro"/>
</dbReference>
<dbReference type="Pfam" id="PF25869">
    <property type="entry name" value="3HB_CusB"/>
    <property type="match status" value="1"/>
</dbReference>
<dbReference type="InterPro" id="IPR058790">
    <property type="entry name" value="BSH_CusB"/>
</dbReference>
<dbReference type="GO" id="GO:0060003">
    <property type="term" value="P:copper ion export"/>
    <property type="evidence" value="ECO:0007669"/>
    <property type="project" value="TreeGrafter"/>
</dbReference>
<sequence>MMKFIAMLLVFVAGGGSVYLLTNFKDVNTLKEKQPLYWVNPMDPADKRPSPAKDTMGMDFIPVYEEKAQGQGSAGTVTISPEIQQNLGVRLDQVKRAPTYQEIDTVGYVGYDEDRLEAINSRMAGWVRTLAIKSEGQRVTKGSFIYALYAPDLVNAQHEYLLAMNSSNPLLIRAAEGKLKALQIPSDQISLLKRTRKVRETINFYAPSDGYISELKIREGQYVEPAEALFNISTLQQVWVSAEIFERQATVLKMGDPVTMTLDYAPSRTWIGKVDYLYPTLDASTRTLKVRLRFDNPDEFLKPNMFAQINIKAGGTESNLVVPSEAIIRTGTQNRVVLSLGDGRFKSVEVTLGSQFREHIVVTSGVEEGDEIVRSAQFLLDSESSISSDFQRMTAFRPAQVWVNADIVDIGQNRQITIAHQQVPEWQWPAMRMSFELDKSIAPSSLKMGHSVSVLLRQDGERYIITGIKEPIAKTNIKNSDSNSSNGKGKAPSAPQLDHSKHDMAEMDEIGGQK</sequence>
<evidence type="ECO:0000313" key="8">
    <source>
        <dbReference type="Proteomes" id="UP000222916"/>
    </source>
</evidence>
<dbReference type="InterPro" id="IPR042230">
    <property type="entry name" value="CusF_sf"/>
</dbReference>
<protein>
    <submittedName>
        <fullName evidence="7">RND family transport protein MFP component (Probable substrate copper)</fullName>
    </submittedName>
</protein>
<feature type="domain" description="CusB-like beta-barrel" evidence="6">
    <location>
        <begin position="237"/>
        <end position="313"/>
    </location>
</feature>
<dbReference type="Pfam" id="PF25954">
    <property type="entry name" value="Beta-barrel_RND_2"/>
    <property type="match status" value="1"/>
</dbReference>
<reference evidence="8" key="1">
    <citation type="journal article" date="2018" name="BMC Genomics">
        <title>The complete and fully assembled genome sequence of Aeromonas salmonicida subsp. pectinolytica and its comparative analysis with other Aeromonas species: investigation of the mobilome in environmental and pathogenic strains.</title>
        <authorList>
            <person name="Pfeiffer F."/>
            <person name="Zamora-Lagos M.A."/>
            <person name="Blettinger M."/>
            <person name="Yeroslaviz A."/>
            <person name="Dahl A."/>
            <person name="Gruber S."/>
            <person name="Habermann B.H."/>
        </authorList>
    </citation>
    <scope>NUCLEOTIDE SEQUENCE [LARGE SCALE GENOMIC DNA]</scope>
    <source>
        <strain evidence="8">34mel</strain>
    </source>
</reference>
<dbReference type="InterPro" id="IPR058791">
    <property type="entry name" value="3HB_CusB"/>
</dbReference>
<evidence type="ECO:0000256" key="3">
    <source>
        <dbReference type="SAM" id="MobiDB-lite"/>
    </source>
</evidence>
<feature type="domain" description="CusB-like barrel-sandwich hybrid" evidence="5">
    <location>
        <begin position="117"/>
        <end position="232"/>
    </location>
</feature>
<dbReference type="Gene3D" id="6.10.140.730">
    <property type="match status" value="1"/>
</dbReference>
<feature type="domain" description="CusB-like three alpha-helical bundle" evidence="4">
    <location>
        <begin position="152"/>
        <end position="199"/>
    </location>
</feature>
<evidence type="ECO:0000256" key="2">
    <source>
        <dbReference type="ARBA" id="ARBA00022448"/>
    </source>
</evidence>
<accession>A0A2D1QD26</accession>
<dbReference type="SUPFAM" id="SSF111369">
    <property type="entry name" value="HlyD-like secretion proteins"/>
    <property type="match status" value="1"/>
</dbReference>
<evidence type="ECO:0000259" key="6">
    <source>
        <dbReference type="Pfam" id="PF25954"/>
    </source>
</evidence>
<dbReference type="OrthoDB" id="9806939at2"/>
<feature type="compositionally biased region" description="Low complexity" evidence="3">
    <location>
        <begin position="476"/>
        <end position="490"/>
    </location>
</feature>
<evidence type="ECO:0000259" key="5">
    <source>
        <dbReference type="Pfam" id="PF25919"/>
    </source>
</evidence>
<dbReference type="NCBIfam" id="TIGR01730">
    <property type="entry name" value="RND_mfp"/>
    <property type="match status" value="1"/>
</dbReference>
<dbReference type="InterPro" id="IPR058792">
    <property type="entry name" value="Beta-barrel_RND_2"/>
</dbReference>
<dbReference type="Gene3D" id="2.40.30.170">
    <property type="match status" value="1"/>
</dbReference>
<dbReference type="Pfam" id="PF25919">
    <property type="entry name" value="BSH_CusB"/>
    <property type="match status" value="1"/>
</dbReference>
<dbReference type="InterPro" id="IPR051909">
    <property type="entry name" value="MFP_Cation_Efflux"/>
</dbReference>
<dbReference type="GO" id="GO:0046914">
    <property type="term" value="F:transition metal ion binding"/>
    <property type="evidence" value="ECO:0007669"/>
    <property type="project" value="TreeGrafter"/>
</dbReference>
<dbReference type="Pfam" id="PF11604">
    <property type="entry name" value="CusF_Ec"/>
    <property type="match status" value="1"/>
</dbReference>
<dbReference type="PANTHER" id="PTHR30097">
    <property type="entry name" value="CATION EFFLUX SYSTEM PROTEIN CUSB"/>
    <property type="match status" value="1"/>
</dbReference>
<dbReference type="GO" id="GO:0022857">
    <property type="term" value="F:transmembrane transporter activity"/>
    <property type="evidence" value="ECO:0007669"/>
    <property type="project" value="InterPro"/>
</dbReference>
<dbReference type="GO" id="GO:0015679">
    <property type="term" value="P:plasma membrane copper ion transport"/>
    <property type="evidence" value="ECO:0007669"/>
    <property type="project" value="TreeGrafter"/>
</dbReference>
<dbReference type="Proteomes" id="UP000222916">
    <property type="component" value="Chromosome"/>
</dbReference>
<keyword evidence="2" id="KW-0813">Transport</keyword>
<dbReference type="AlphaFoldDB" id="A0A2D1QD26"/>
<proteinExistence type="inferred from homology"/>
<name>A0A2D1QD26_AERSA</name>
<dbReference type="PANTHER" id="PTHR30097:SF15">
    <property type="entry name" value="CATION EFFLUX SYSTEM PROTEIN CUSB"/>
    <property type="match status" value="1"/>
</dbReference>
<dbReference type="RefSeq" id="WP_034524318.1">
    <property type="nucleotide sequence ID" value="NZ_ARYZ02000077.1"/>
</dbReference>
<dbReference type="EMBL" id="CP022426">
    <property type="protein sequence ID" value="ATP08137.1"/>
    <property type="molecule type" value="Genomic_DNA"/>
</dbReference>
<dbReference type="Gene3D" id="2.40.50.320">
    <property type="entry name" value="Copper binding periplasmic protein CusF"/>
    <property type="match status" value="1"/>
</dbReference>
<evidence type="ECO:0000313" key="7">
    <source>
        <dbReference type="EMBL" id="ATP08137.1"/>
    </source>
</evidence>
<gene>
    <name evidence="7" type="primary">cusB2</name>
    <name evidence="7" type="ORF">Asalp_09090</name>
</gene>